<accession>A0ABS2KJP4</accession>
<comment type="caution">
    <text evidence="2">The sequence shown here is derived from an EMBL/GenBank/DDBJ whole genome shotgun (WGS) entry which is preliminary data.</text>
</comment>
<evidence type="ECO:0000313" key="2">
    <source>
        <dbReference type="EMBL" id="MBM7131140.1"/>
    </source>
</evidence>
<dbReference type="Proteomes" id="UP001430193">
    <property type="component" value="Unassembled WGS sequence"/>
</dbReference>
<gene>
    <name evidence="2" type="ORF">ISS99_16565</name>
</gene>
<dbReference type="RefSeq" id="WP_204632742.1">
    <property type="nucleotide sequence ID" value="NZ_BSOC01000005.1"/>
</dbReference>
<protein>
    <submittedName>
        <fullName evidence="2">Uncharacterized protein</fullName>
    </submittedName>
</protein>
<feature type="transmembrane region" description="Helical" evidence="1">
    <location>
        <begin position="106"/>
        <end position="139"/>
    </location>
</feature>
<name>A0ABS2KJP4_9GAMM</name>
<feature type="transmembrane region" description="Helical" evidence="1">
    <location>
        <begin position="65"/>
        <end position="86"/>
    </location>
</feature>
<keyword evidence="3" id="KW-1185">Reference proteome</keyword>
<sequence length="222" mass="24380">MDGNEDLKSYFAEKSRAESQTHWQTYKGYLDGPILMLAFIVCVLLWMYSLYFLPVVVRSSQLVPWRVGLALFWFICTLIVASRTRPNGSNGWRRAYQGELFPNLKGASAVVVTVAVVCVWCAACGLPGAIIAAIPASVFGADGGSMQLSVAKVSVWAPHNRNTGKLMITTDGPAYSGSFLWDRYDLALRAFDEVGPSSISCLSIDYRKWLGIAVINGIHSCR</sequence>
<reference evidence="2" key="1">
    <citation type="submission" date="2020-10" db="EMBL/GenBank/DDBJ databases">
        <title>Phylogeny of dyella-like bacteria.</title>
        <authorList>
            <person name="Fu J."/>
        </authorList>
    </citation>
    <scope>NUCLEOTIDE SEQUENCE</scope>
    <source>
        <strain evidence="2">DHON07</strain>
    </source>
</reference>
<organism evidence="2 3">
    <name type="scientific">Dyella mobilis</name>
    <dbReference type="NCBI Taxonomy" id="1849582"/>
    <lineage>
        <taxon>Bacteria</taxon>
        <taxon>Pseudomonadati</taxon>
        <taxon>Pseudomonadota</taxon>
        <taxon>Gammaproteobacteria</taxon>
        <taxon>Lysobacterales</taxon>
        <taxon>Rhodanobacteraceae</taxon>
        <taxon>Dyella</taxon>
    </lineage>
</organism>
<feature type="transmembrane region" description="Helical" evidence="1">
    <location>
        <begin position="34"/>
        <end position="53"/>
    </location>
</feature>
<evidence type="ECO:0000256" key="1">
    <source>
        <dbReference type="SAM" id="Phobius"/>
    </source>
</evidence>
<proteinExistence type="predicted"/>
<evidence type="ECO:0000313" key="3">
    <source>
        <dbReference type="Proteomes" id="UP001430193"/>
    </source>
</evidence>
<dbReference type="EMBL" id="JADIKF010000040">
    <property type="protein sequence ID" value="MBM7131140.1"/>
    <property type="molecule type" value="Genomic_DNA"/>
</dbReference>
<keyword evidence="1" id="KW-1133">Transmembrane helix</keyword>
<keyword evidence="1" id="KW-0812">Transmembrane</keyword>
<keyword evidence="1" id="KW-0472">Membrane</keyword>